<feature type="region of interest" description="Disordered" evidence="2">
    <location>
        <begin position="155"/>
        <end position="178"/>
    </location>
</feature>
<dbReference type="Proteomes" id="UP000187609">
    <property type="component" value="Unassembled WGS sequence"/>
</dbReference>
<evidence type="ECO:0000313" key="4">
    <source>
        <dbReference type="Proteomes" id="UP000187609"/>
    </source>
</evidence>
<dbReference type="SMR" id="A0A314KHE4"/>
<accession>A0A314KHE4</accession>
<feature type="coiled-coil region" evidence="1">
    <location>
        <begin position="48"/>
        <end position="75"/>
    </location>
</feature>
<evidence type="ECO:0000313" key="3">
    <source>
        <dbReference type="EMBL" id="OIT28811.1"/>
    </source>
</evidence>
<protein>
    <submittedName>
        <fullName evidence="3">Uncharacterized protein</fullName>
    </submittedName>
</protein>
<dbReference type="AlphaFoldDB" id="A0A314KHE4"/>
<evidence type="ECO:0000256" key="2">
    <source>
        <dbReference type="SAM" id="MobiDB-lite"/>
    </source>
</evidence>
<gene>
    <name evidence="3" type="ORF">A4A49_17029</name>
</gene>
<dbReference type="EMBL" id="MJEQ01001947">
    <property type="protein sequence ID" value="OIT28811.1"/>
    <property type="molecule type" value="Genomic_DNA"/>
</dbReference>
<organism evidence="3 4">
    <name type="scientific">Nicotiana attenuata</name>
    <name type="common">Coyote tobacco</name>
    <dbReference type="NCBI Taxonomy" id="49451"/>
    <lineage>
        <taxon>Eukaryota</taxon>
        <taxon>Viridiplantae</taxon>
        <taxon>Streptophyta</taxon>
        <taxon>Embryophyta</taxon>
        <taxon>Tracheophyta</taxon>
        <taxon>Spermatophyta</taxon>
        <taxon>Magnoliopsida</taxon>
        <taxon>eudicotyledons</taxon>
        <taxon>Gunneridae</taxon>
        <taxon>Pentapetalae</taxon>
        <taxon>asterids</taxon>
        <taxon>lamiids</taxon>
        <taxon>Solanales</taxon>
        <taxon>Solanaceae</taxon>
        <taxon>Nicotianoideae</taxon>
        <taxon>Nicotianeae</taxon>
        <taxon>Nicotiana</taxon>
    </lineage>
</organism>
<keyword evidence="1" id="KW-0175">Coiled coil</keyword>
<comment type="caution">
    <text evidence="3">The sequence shown here is derived from an EMBL/GenBank/DDBJ whole genome shotgun (WGS) entry which is preliminary data.</text>
</comment>
<keyword evidence="4" id="KW-1185">Reference proteome</keyword>
<evidence type="ECO:0000256" key="1">
    <source>
        <dbReference type="SAM" id="Coils"/>
    </source>
</evidence>
<reference evidence="3" key="1">
    <citation type="submission" date="2016-11" db="EMBL/GenBank/DDBJ databases">
        <title>The genome of Nicotiana attenuata.</title>
        <authorList>
            <person name="Xu S."/>
            <person name="Brockmoeller T."/>
            <person name="Gaquerel E."/>
            <person name="Navarro A."/>
            <person name="Kuhl H."/>
            <person name="Gase K."/>
            <person name="Ling Z."/>
            <person name="Zhou W."/>
            <person name="Kreitzer C."/>
            <person name="Stanke M."/>
            <person name="Tang H."/>
            <person name="Lyons E."/>
            <person name="Pandey P."/>
            <person name="Pandey S.P."/>
            <person name="Timmermann B."/>
            <person name="Baldwin I.T."/>
        </authorList>
    </citation>
    <scope>NUCLEOTIDE SEQUENCE [LARGE SCALE GENOMIC DNA]</scope>
    <source>
        <strain evidence="3">UT</strain>
    </source>
</reference>
<sequence length="178" mass="20635">MLYFANILTALCEKFKLGKASDELSKVIEDQLDDYCHVQDPNEKQLKKLDQRDRIETMEREIHQLRLELEARDRALWDSQDVRDRWLREQFVILFDAVHWVRHIRHAGVQTDFDTTLMSATEDTLTDEQTEDREEVVIEVAPTREGELIVAVDTSGVALQDPSTSSTEAHDRSSPPLE</sequence>
<feature type="compositionally biased region" description="Basic and acidic residues" evidence="2">
    <location>
        <begin position="168"/>
        <end position="178"/>
    </location>
</feature>
<dbReference type="Gramene" id="OIT28811">
    <property type="protein sequence ID" value="OIT28811"/>
    <property type="gene ID" value="A4A49_17029"/>
</dbReference>
<proteinExistence type="predicted"/>
<name>A0A314KHE4_NICAT</name>